<protein>
    <recommendedName>
        <fullName evidence="3">Acetyltransferase</fullName>
    </recommendedName>
</protein>
<organism evidence="1 2">
    <name type="scientific">Serratia aquatilis</name>
    <dbReference type="NCBI Taxonomy" id="1737515"/>
    <lineage>
        <taxon>Bacteria</taxon>
        <taxon>Pseudomonadati</taxon>
        <taxon>Pseudomonadota</taxon>
        <taxon>Gammaproteobacteria</taxon>
        <taxon>Enterobacterales</taxon>
        <taxon>Yersiniaceae</taxon>
        <taxon>Serratia</taxon>
    </lineage>
</organism>
<comment type="caution">
    <text evidence="1">The sequence shown here is derived from an EMBL/GenBank/DDBJ whole genome shotgun (WGS) entry which is preliminary data.</text>
</comment>
<proteinExistence type="predicted"/>
<name>A0ABV6EF58_9GAMM</name>
<sequence length="135" mass="14889">MMQLKKTVLDVVAGDSNDGGVLFEAPPQGNPRISEVHAVQLAELCEQIRVRTQFVLSITCSPHRVGHHSCVAVKFVGADGSVNLLLTITGTLRWPTAQDYAQAPRWYINLPDAVDAVYLVTQLEERLGIPDRKVR</sequence>
<dbReference type="RefSeq" id="WP_380676459.1">
    <property type="nucleotide sequence ID" value="NZ_CP173186.1"/>
</dbReference>
<reference evidence="1 2" key="1">
    <citation type="submission" date="2024-09" db="EMBL/GenBank/DDBJ databases">
        <authorList>
            <person name="Sun Q."/>
            <person name="Mori K."/>
        </authorList>
    </citation>
    <scope>NUCLEOTIDE SEQUENCE [LARGE SCALE GENOMIC DNA]</scope>
    <source>
        <strain evidence="1 2">CCM 8626</strain>
    </source>
</reference>
<dbReference type="EMBL" id="JBHLXG010000013">
    <property type="protein sequence ID" value="MFC0227646.1"/>
    <property type="molecule type" value="Genomic_DNA"/>
</dbReference>
<dbReference type="Proteomes" id="UP001589792">
    <property type="component" value="Unassembled WGS sequence"/>
</dbReference>
<accession>A0ABV6EF58</accession>
<evidence type="ECO:0000313" key="1">
    <source>
        <dbReference type="EMBL" id="MFC0227646.1"/>
    </source>
</evidence>
<evidence type="ECO:0000313" key="2">
    <source>
        <dbReference type="Proteomes" id="UP001589792"/>
    </source>
</evidence>
<keyword evidence="2" id="KW-1185">Reference proteome</keyword>
<gene>
    <name evidence="1" type="ORF">ACFFJ3_14230</name>
</gene>
<evidence type="ECO:0008006" key="3">
    <source>
        <dbReference type="Google" id="ProtNLM"/>
    </source>
</evidence>